<gene>
    <name evidence="2" type="ORF">OUY24_18420</name>
</gene>
<dbReference type="RefSeq" id="WP_271277106.1">
    <property type="nucleotide sequence ID" value="NZ_BAABFD010000031.1"/>
</dbReference>
<organism evidence="2 3">
    <name type="scientific">Nonomuraea ferruginea</name>
    <dbReference type="NCBI Taxonomy" id="46174"/>
    <lineage>
        <taxon>Bacteria</taxon>
        <taxon>Bacillati</taxon>
        <taxon>Actinomycetota</taxon>
        <taxon>Actinomycetes</taxon>
        <taxon>Streptosporangiales</taxon>
        <taxon>Streptosporangiaceae</taxon>
        <taxon>Nonomuraea</taxon>
    </lineage>
</organism>
<evidence type="ECO:0000313" key="3">
    <source>
        <dbReference type="Proteomes" id="UP001212498"/>
    </source>
</evidence>
<feature type="region of interest" description="Disordered" evidence="1">
    <location>
        <begin position="450"/>
        <end position="481"/>
    </location>
</feature>
<name>A0ABT4SZD6_9ACTN</name>
<sequence>MTTDISATCLTLTSPADILAAVPYLVGFHPADSLIVVGLAQSRAKVAARWNVPMPPGTLAPLTALFQREEVSQVVVVGYGPGEAVTPAVDEATAIAAGAGVEVAEALRAHDGRYWSYVCDSATCCPPEGTPYDPRSSRVAAEATVRGLVALPDRQTLQRTIAPATGPVRLAMRRATADAIHTLRTALTTTSGGAVSAVHPVSDGAVSAEAGAYGVGAGAVSDVADSGPGSAVSGVSGGAVSAVHPVSGGAVSAEAGAYGVGAGAVSDVAVPESASGVPRVSGGAVSASDEFAGVFVAEGLARVRAALARAAAGDRLDDAEAARLGLALAVIRVRDEAWTLMDDSHIGLWKDLTRRLEPAFIPPVASLLAMAGWRAGDSILATIALERALAIDPHYSMANLLMHALQHLLPPAVLDGRMPAPDELDAAMGEPRASWLQPLLALIEHHPEPDALHADDLGPSAFPSDTWPSTGTPDLADEKTT</sequence>
<proteinExistence type="predicted"/>
<reference evidence="2 3" key="1">
    <citation type="submission" date="2022-11" db="EMBL/GenBank/DDBJ databases">
        <title>Nonomuraea corallina sp. nov., a new species of the genus Nonomuraea isolated from sea side sediment in Thai sea.</title>
        <authorList>
            <person name="Ngamcharungchit C."/>
            <person name="Matsumoto A."/>
            <person name="Suriyachadkun C."/>
            <person name="Panbangred W."/>
            <person name="Inahashi Y."/>
            <person name="Intra B."/>
        </authorList>
    </citation>
    <scope>NUCLEOTIDE SEQUENCE [LARGE SCALE GENOMIC DNA]</scope>
    <source>
        <strain evidence="2 3">DSM 43553</strain>
    </source>
</reference>
<comment type="caution">
    <text evidence="2">The sequence shown here is derived from an EMBL/GenBank/DDBJ whole genome shotgun (WGS) entry which is preliminary data.</text>
</comment>
<evidence type="ECO:0000256" key="1">
    <source>
        <dbReference type="SAM" id="MobiDB-lite"/>
    </source>
</evidence>
<protein>
    <submittedName>
        <fullName evidence="2">DUF4192 domain-containing protein</fullName>
    </submittedName>
</protein>
<dbReference type="InterPro" id="IPR025447">
    <property type="entry name" value="DUF4192"/>
</dbReference>
<dbReference type="Pfam" id="PF13830">
    <property type="entry name" value="DUF4192"/>
    <property type="match status" value="2"/>
</dbReference>
<keyword evidence="3" id="KW-1185">Reference proteome</keyword>
<accession>A0ABT4SZD6</accession>
<dbReference type="Proteomes" id="UP001212498">
    <property type="component" value="Unassembled WGS sequence"/>
</dbReference>
<evidence type="ECO:0000313" key="2">
    <source>
        <dbReference type="EMBL" id="MDA0642607.1"/>
    </source>
</evidence>
<dbReference type="EMBL" id="JAPNUD010000046">
    <property type="protein sequence ID" value="MDA0642607.1"/>
    <property type="molecule type" value="Genomic_DNA"/>
</dbReference>